<feature type="compositionally biased region" description="Low complexity" evidence="1">
    <location>
        <begin position="619"/>
        <end position="633"/>
    </location>
</feature>
<keyword evidence="2" id="KW-0812">Transmembrane</keyword>
<feature type="compositionally biased region" description="Low complexity" evidence="1">
    <location>
        <begin position="967"/>
        <end position="976"/>
    </location>
</feature>
<feature type="region of interest" description="Disordered" evidence="1">
    <location>
        <begin position="613"/>
        <end position="633"/>
    </location>
</feature>
<keyword evidence="2" id="KW-0472">Membrane</keyword>
<keyword evidence="2" id="KW-1133">Transmembrane helix</keyword>
<dbReference type="RefSeq" id="XP_032455350.1">
    <property type="nucleotide sequence ID" value="XM_032599459.1"/>
</dbReference>
<feature type="compositionally biased region" description="Low complexity" evidence="1">
    <location>
        <begin position="895"/>
        <end position="908"/>
    </location>
</feature>
<dbReference type="Proteomes" id="UP000002358">
    <property type="component" value="Chromosome 4"/>
</dbReference>
<accession>A0A7M7QXT5</accession>
<keyword evidence="4" id="KW-1185">Reference proteome</keyword>
<reference evidence="3" key="1">
    <citation type="submission" date="2021-01" db="UniProtKB">
        <authorList>
            <consortium name="EnsemblMetazoa"/>
        </authorList>
    </citation>
    <scope>IDENTIFICATION</scope>
</reference>
<feature type="region of interest" description="Disordered" evidence="1">
    <location>
        <begin position="961"/>
        <end position="995"/>
    </location>
</feature>
<name>A0A7M7QXT5_NASVI</name>
<dbReference type="EnsemblMetazoa" id="XM_032599459">
    <property type="protein sequence ID" value="XP_032455350"/>
    <property type="gene ID" value="LOC116738572"/>
</dbReference>
<feature type="compositionally biased region" description="Low complexity" evidence="1">
    <location>
        <begin position="553"/>
        <end position="564"/>
    </location>
</feature>
<evidence type="ECO:0000256" key="1">
    <source>
        <dbReference type="SAM" id="MobiDB-lite"/>
    </source>
</evidence>
<evidence type="ECO:0000256" key="2">
    <source>
        <dbReference type="SAM" id="Phobius"/>
    </source>
</evidence>
<protein>
    <submittedName>
        <fullName evidence="3">Uncharacterized protein</fullName>
    </submittedName>
</protein>
<dbReference type="InParanoid" id="A0A7M7QXT5"/>
<feature type="region of interest" description="Disordered" evidence="1">
    <location>
        <begin position="851"/>
        <end position="927"/>
    </location>
</feature>
<proteinExistence type="predicted"/>
<feature type="transmembrane region" description="Helical" evidence="2">
    <location>
        <begin position="55"/>
        <end position="73"/>
    </location>
</feature>
<feature type="region of interest" description="Disordered" evidence="1">
    <location>
        <begin position="648"/>
        <end position="668"/>
    </location>
</feature>
<dbReference type="OrthoDB" id="7700312at2759"/>
<feature type="region of interest" description="Disordered" evidence="1">
    <location>
        <begin position="367"/>
        <end position="420"/>
    </location>
</feature>
<dbReference type="GeneID" id="116738572"/>
<feature type="compositionally biased region" description="Basic and acidic residues" evidence="1">
    <location>
        <begin position="984"/>
        <end position="995"/>
    </location>
</feature>
<organism evidence="3 4">
    <name type="scientific">Nasonia vitripennis</name>
    <name type="common">Parasitic wasp</name>
    <dbReference type="NCBI Taxonomy" id="7425"/>
    <lineage>
        <taxon>Eukaryota</taxon>
        <taxon>Metazoa</taxon>
        <taxon>Ecdysozoa</taxon>
        <taxon>Arthropoda</taxon>
        <taxon>Hexapoda</taxon>
        <taxon>Insecta</taxon>
        <taxon>Pterygota</taxon>
        <taxon>Neoptera</taxon>
        <taxon>Endopterygota</taxon>
        <taxon>Hymenoptera</taxon>
        <taxon>Apocrita</taxon>
        <taxon>Proctotrupomorpha</taxon>
        <taxon>Chalcidoidea</taxon>
        <taxon>Pteromalidae</taxon>
        <taxon>Pteromalinae</taxon>
        <taxon>Nasonia</taxon>
    </lineage>
</organism>
<evidence type="ECO:0000313" key="3">
    <source>
        <dbReference type="EnsemblMetazoa" id="XP_032455350"/>
    </source>
</evidence>
<feature type="compositionally biased region" description="Polar residues" evidence="1">
    <location>
        <begin position="852"/>
        <end position="866"/>
    </location>
</feature>
<feature type="region of interest" description="Disordered" evidence="1">
    <location>
        <begin position="553"/>
        <end position="572"/>
    </location>
</feature>
<dbReference type="AlphaFoldDB" id="A0A7M7QXT5"/>
<dbReference type="KEGG" id="nvi:116738572"/>
<feature type="compositionally biased region" description="Basic and acidic residues" evidence="1">
    <location>
        <begin position="404"/>
        <end position="419"/>
    </location>
</feature>
<evidence type="ECO:0000313" key="4">
    <source>
        <dbReference type="Proteomes" id="UP000002358"/>
    </source>
</evidence>
<sequence>MRWRFGGHFEPVLTTCALDWLECPFALADYIWSEVVTDVAECLANEAILWRFLKILALLLICTTVVHLIYWQVRWTKEIQRNNQNLKQVGYKVQDLELKVNILTYKAQYGTWPLPNLSKTSAKCDSQTTEISRSQFGKENSWIKNLLTRKRNTKEINNVNSTGYQTYMDTEISQSEAEFSDNVSTDVTILSSSLAPTWKDQIVTSSPSEVEVQSDTRKTLYEVKRRLENLHFSLKSYTLRDWAVAAHTNSYQGRGNNGRGYNDLISRKRKNNCNTSIDLRKSIKKHNVSDLIAMYAAYNAMILDRDKPRQFASHPSNDEQSSIANAMKCNRDENNVSKKDGESNISKELSAYKNGVNKSILHSNVTTGAKTMEMHKGNGDSEYFSEKSASSKNNDEISVVSEKSSVDDTSKESDSDDRSTSALLEEALRIKRDLLLRIELRKKYELEVQESNADKKTDECTYWERIENPFEPKMLDMISEEASDSSSTNRESKINVYETLEKCANAQEVKLNVCNKDHLEEDKSKFSENEITIADDVSINLLNGKSQNLSMANEENVQENSNSVFQTEPVSKDDENQIIETLNLVSELNSSKLTESSSDTSVNRLIDRLIESERRSKSARSSSDSKSKKNVSMDSINSLIDNCDSIEPAQSENEESNKCPQMPNTEADDVDNIAVVQSLPSEDAENHNILGETMLKKADDKKNGIDEKKTNTIAEVDTQNFETECANNLESKDNKICSSSVDEKACVELLMFENDEFLRKQVPVDELINVKSLIEEINEKNTIESIEKKSLSSADNNPTVVQVPNSTLYTPSLQNAEHSVTKIQKNINSITHQKQSPKNVNDFRSYRHIRTKSNLNLSSTEKQSFSPMLRRSRSYATPREIFSNNKSNPKGEAPSDSLTSSSKSSSISHTPREHKYSDEDNVELEETKNCPFESLDVSSKSSLKTYFEIMTVEDESIPEIKRDDPYKSLSSRSSKSQIMASLREPTENRNSKADIERKSSLESLILSSKSSSKSCIPILKNRLESTKKNISESRSSLIQEPLANTLDSYRIENEKLNAELQNFNNCKQETTVYVNVTNEDDEITSKVLNPEQFFEYIKNKEIELKNVMNEEKINTSIMDNNHLMILSDCKVATLIPSSSGNIDSTDVSSLDSSSCQLQNDQPQAWPCKVDSKETEVLVKPSTLDISTSITDIHNTFFTVENNEINELKIFEIPEEITKQDYITFLQMMNENPVLSQLPNVKESST</sequence>